<name>A0A7M5X252_9CNID</name>
<evidence type="ECO:0000313" key="2">
    <source>
        <dbReference type="EnsemblMetazoa" id="CLYHEMP016802.1"/>
    </source>
</evidence>
<dbReference type="GO" id="GO:0042799">
    <property type="term" value="F:histone H4K20 methyltransferase activity"/>
    <property type="evidence" value="ECO:0007669"/>
    <property type="project" value="TreeGrafter"/>
</dbReference>
<dbReference type="PANTHER" id="PTHR46167:SF1">
    <property type="entry name" value="N-LYSINE METHYLTRANSFERASE KMT5A"/>
    <property type="match status" value="1"/>
</dbReference>
<dbReference type="SMART" id="SM00317">
    <property type="entry name" value="SET"/>
    <property type="match status" value="1"/>
</dbReference>
<dbReference type="GO" id="GO:0043516">
    <property type="term" value="P:regulation of DNA damage response, signal transduction by p53 class mediator"/>
    <property type="evidence" value="ECO:0007669"/>
    <property type="project" value="TreeGrafter"/>
</dbReference>
<dbReference type="GO" id="GO:0005700">
    <property type="term" value="C:polytene chromosome"/>
    <property type="evidence" value="ECO:0007669"/>
    <property type="project" value="TreeGrafter"/>
</dbReference>
<reference evidence="2" key="1">
    <citation type="submission" date="2021-01" db="UniProtKB">
        <authorList>
            <consortium name="EnsemblMetazoa"/>
        </authorList>
    </citation>
    <scope>IDENTIFICATION</scope>
</reference>
<sequence length="375" mass="43288">MDDEVLLVRTQPKRVLQQNVAKKYVLKKVDQWGFEKTWLNKEIGYGVKTQKKFIKGDFLLEYRGVLRLKADMIDIERHYDEIGAGSFVFDFKHNEISYCLDATEDNGSLCRFVNDSKLNPNAVMKKIEIDGVPRLCLFALRDISFGEEIRYSYGVALPWHHQEKMQRLFLNLYLNCSIGSERKELSDLDKTIEKNGCLYLKSEENEKKMTNWIPKIVGKVMKNGRENGYILEHQPNTMAADNEKMRTHITMKDVSSYTSLMAAINSGGKGKALLTIQFSPILRTDQWLTDYTNNLVDQLIDIPVLHPITKPGRQKQDTWVYPDGKGRVRIFKVIDGKYVEVDEVEAGLTSLCHDFSRGLNFAEKLDGTFKDLDHW</sequence>
<dbReference type="GO" id="GO:0006357">
    <property type="term" value="P:regulation of transcription by RNA polymerase II"/>
    <property type="evidence" value="ECO:0007669"/>
    <property type="project" value="TreeGrafter"/>
</dbReference>
<keyword evidence="3" id="KW-1185">Reference proteome</keyword>
<dbReference type="GeneID" id="136800511"/>
<dbReference type="EnsemblMetazoa" id="CLYHEMT016802.1">
    <property type="protein sequence ID" value="CLYHEMP016802.1"/>
    <property type="gene ID" value="CLYHEMG016802"/>
</dbReference>
<feature type="domain" description="SET" evidence="1">
    <location>
        <begin position="30"/>
        <end position="154"/>
    </location>
</feature>
<evidence type="ECO:0000259" key="1">
    <source>
        <dbReference type="PROSITE" id="PS50280"/>
    </source>
</evidence>
<dbReference type="Pfam" id="PF00856">
    <property type="entry name" value="SET"/>
    <property type="match status" value="1"/>
</dbReference>
<dbReference type="Proteomes" id="UP000594262">
    <property type="component" value="Unplaced"/>
</dbReference>
<dbReference type="InterPro" id="IPR046341">
    <property type="entry name" value="SET_dom_sf"/>
</dbReference>
<dbReference type="Gene3D" id="2.170.270.10">
    <property type="entry name" value="SET domain"/>
    <property type="match status" value="1"/>
</dbReference>
<dbReference type="InterPro" id="IPR051760">
    <property type="entry name" value="KMT5A"/>
</dbReference>
<dbReference type="GO" id="GO:0005634">
    <property type="term" value="C:nucleus"/>
    <property type="evidence" value="ECO:0007669"/>
    <property type="project" value="TreeGrafter"/>
</dbReference>
<dbReference type="PANTHER" id="PTHR46167">
    <property type="entry name" value="N-LYSINE METHYLTRANSFERASE KMT5A"/>
    <property type="match status" value="1"/>
</dbReference>
<dbReference type="AlphaFoldDB" id="A0A7M5X252"/>
<dbReference type="SUPFAM" id="SSF82199">
    <property type="entry name" value="SET domain"/>
    <property type="match status" value="1"/>
</dbReference>
<dbReference type="RefSeq" id="XP_066913272.1">
    <property type="nucleotide sequence ID" value="XM_067057171.1"/>
</dbReference>
<evidence type="ECO:0000313" key="3">
    <source>
        <dbReference type="Proteomes" id="UP000594262"/>
    </source>
</evidence>
<dbReference type="OrthoDB" id="5989306at2759"/>
<proteinExistence type="predicted"/>
<dbReference type="InterPro" id="IPR001214">
    <property type="entry name" value="SET_dom"/>
</dbReference>
<protein>
    <recommendedName>
        <fullName evidence="1">SET domain-containing protein</fullName>
    </recommendedName>
</protein>
<accession>A0A7M5X252</accession>
<organism evidence="2 3">
    <name type="scientific">Clytia hemisphaerica</name>
    <dbReference type="NCBI Taxonomy" id="252671"/>
    <lineage>
        <taxon>Eukaryota</taxon>
        <taxon>Metazoa</taxon>
        <taxon>Cnidaria</taxon>
        <taxon>Hydrozoa</taxon>
        <taxon>Hydroidolina</taxon>
        <taxon>Leptothecata</taxon>
        <taxon>Obeliida</taxon>
        <taxon>Clytiidae</taxon>
        <taxon>Clytia</taxon>
    </lineage>
</organism>
<dbReference type="PROSITE" id="PS50280">
    <property type="entry name" value="SET"/>
    <property type="match status" value="1"/>
</dbReference>